<gene>
    <name evidence="2" type="ORF">CLPUN_02000</name>
</gene>
<proteinExistence type="predicted"/>
<dbReference type="InterPro" id="IPR050149">
    <property type="entry name" value="Collagen_superfamily"/>
</dbReference>
<dbReference type="GO" id="GO:0005615">
    <property type="term" value="C:extracellular space"/>
    <property type="evidence" value="ECO:0007669"/>
    <property type="project" value="TreeGrafter"/>
</dbReference>
<dbReference type="Gene3D" id="2.60.120.40">
    <property type="match status" value="1"/>
</dbReference>
<dbReference type="GO" id="GO:0031012">
    <property type="term" value="C:extracellular matrix"/>
    <property type="evidence" value="ECO:0007669"/>
    <property type="project" value="TreeGrafter"/>
</dbReference>
<comment type="caution">
    <text evidence="2">The sequence shown here is derived from an EMBL/GenBank/DDBJ whole genome shotgun (WGS) entry which is preliminary data.</text>
</comment>
<dbReference type="PANTHER" id="PTHR24023">
    <property type="entry name" value="COLLAGEN ALPHA"/>
    <property type="match status" value="1"/>
</dbReference>
<dbReference type="InterPro" id="IPR041415">
    <property type="entry name" value="BclA_C"/>
</dbReference>
<protein>
    <submittedName>
        <fullName evidence="2">Collagen triple helix repeat</fullName>
    </submittedName>
</protein>
<dbReference type="InterPro" id="IPR008160">
    <property type="entry name" value="Collagen"/>
</dbReference>
<dbReference type="InterPro" id="IPR008983">
    <property type="entry name" value="Tumour_necrosis_fac-like_dom"/>
</dbReference>
<dbReference type="AlphaFoldDB" id="A0A1S8TXP7"/>
<sequence>MSQPNFPSLSPSITREDALNMILFSIALEELGLSHIINTEGEKIQFVLGTLPGLSGRIPNVQDVITINNSVRNLIDTISQNQLILRAKLETVLSSPASVGETGPIGPIGLVGPSEGLTGPTGSIGITGPTGNNGPSGSIGPSGVIGATGESGFSGATGAIGITGSNGSIGATGVTGNIGFTGSSGSTGPLGPNPTAISAFAANTTGSSITVILAGTLIALPNAQVTSSNITINGANTVFTINTAGLYRISYIINTTAALLLGSRLIINGSPNTASTIAVGLSTSNFRNEININLGAGSTVSLQLFGLLGTAVLLNSSAGASLMIVRII</sequence>
<feature type="domain" description="BclA C-terminal" evidence="1">
    <location>
        <begin position="199"/>
        <end position="327"/>
    </location>
</feature>
<dbReference type="RefSeq" id="WP_077845525.1">
    <property type="nucleotide sequence ID" value="NZ_LZZM01000011.1"/>
</dbReference>
<dbReference type="Pfam" id="PF01391">
    <property type="entry name" value="Collagen"/>
    <property type="match status" value="1"/>
</dbReference>
<dbReference type="Pfam" id="PF26595">
    <property type="entry name" value="A_ENA"/>
    <property type="match status" value="1"/>
</dbReference>
<keyword evidence="2" id="KW-0176">Collagen</keyword>
<organism evidence="2 3">
    <name type="scientific">Clostridium puniceum</name>
    <dbReference type="NCBI Taxonomy" id="29367"/>
    <lineage>
        <taxon>Bacteria</taxon>
        <taxon>Bacillati</taxon>
        <taxon>Bacillota</taxon>
        <taxon>Clostridia</taxon>
        <taxon>Eubacteriales</taxon>
        <taxon>Clostridiaceae</taxon>
        <taxon>Clostridium</taxon>
    </lineage>
</organism>
<reference evidence="2 3" key="1">
    <citation type="submission" date="2016-05" db="EMBL/GenBank/DDBJ databases">
        <title>Microbial solvent formation.</title>
        <authorList>
            <person name="Poehlein A."/>
            <person name="Montoya Solano J.D."/>
            <person name="Flitsch S."/>
            <person name="Krabben P."/>
            <person name="Duerre P."/>
            <person name="Daniel R."/>
        </authorList>
    </citation>
    <scope>NUCLEOTIDE SEQUENCE [LARGE SCALE GENOMIC DNA]</scope>
    <source>
        <strain evidence="2 3">DSM 2619</strain>
    </source>
</reference>
<keyword evidence="3" id="KW-1185">Reference proteome</keyword>
<accession>A0A1S8TXP7</accession>
<evidence type="ECO:0000313" key="2">
    <source>
        <dbReference type="EMBL" id="OOM82498.1"/>
    </source>
</evidence>
<dbReference type="GO" id="GO:0030198">
    <property type="term" value="P:extracellular matrix organization"/>
    <property type="evidence" value="ECO:0007669"/>
    <property type="project" value="TreeGrafter"/>
</dbReference>
<evidence type="ECO:0000259" key="1">
    <source>
        <dbReference type="Pfam" id="PF18573"/>
    </source>
</evidence>
<dbReference type="EMBL" id="LZZM01000011">
    <property type="protein sequence ID" value="OOM82498.1"/>
    <property type="molecule type" value="Genomic_DNA"/>
</dbReference>
<dbReference type="Pfam" id="PF18573">
    <property type="entry name" value="BclA_C"/>
    <property type="match status" value="1"/>
</dbReference>
<dbReference type="PANTHER" id="PTHR24023:SF1095">
    <property type="entry name" value="EGF-LIKE DOMAIN-CONTAINING PROTEIN"/>
    <property type="match status" value="1"/>
</dbReference>
<dbReference type="STRING" id="29367.CLPUN_02000"/>
<dbReference type="OrthoDB" id="2082444at2"/>
<dbReference type="Proteomes" id="UP000190890">
    <property type="component" value="Unassembled WGS sequence"/>
</dbReference>
<dbReference type="GO" id="GO:0030020">
    <property type="term" value="F:extracellular matrix structural constituent conferring tensile strength"/>
    <property type="evidence" value="ECO:0007669"/>
    <property type="project" value="TreeGrafter"/>
</dbReference>
<dbReference type="InterPro" id="IPR058705">
    <property type="entry name" value="A_ENA"/>
</dbReference>
<evidence type="ECO:0000313" key="3">
    <source>
        <dbReference type="Proteomes" id="UP000190890"/>
    </source>
</evidence>
<name>A0A1S8TXP7_9CLOT</name>